<dbReference type="AlphaFoldDB" id="A0A520LNT5"/>
<evidence type="ECO:0000313" key="7">
    <source>
        <dbReference type="EMBL" id="RZO08253.1"/>
    </source>
</evidence>
<feature type="domain" description="LptD C-terminal" evidence="6">
    <location>
        <begin position="338"/>
        <end position="710"/>
    </location>
</feature>
<name>A0A520LNT5_9GAMM</name>
<organism evidence="7 8">
    <name type="scientific">SAR92 clade bacterium</name>
    <dbReference type="NCBI Taxonomy" id="2315479"/>
    <lineage>
        <taxon>Bacteria</taxon>
        <taxon>Pseudomonadati</taxon>
        <taxon>Pseudomonadota</taxon>
        <taxon>Gammaproteobacteria</taxon>
        <taxon>Cellvibrionales</taxon>
        <taxon>Porticoccaceae</taxon>
        <taxon>SAR92 clade</taxon>
    </lineage>
</organism>
<protein>
    <recommendedName>
        <fullName evidence="4">LPS-assembly protein LptD</fullName>
    </recommendedName>
</protein>
<evidence type="ECO:0000256" key="4">
    <source>
        <dbReference type="HAMAP-Rule" id="MF_01411"/>
    </source>
</evidence>
<evidence type="ECO:0000259" key="5">
    <source>
        <dbReference type="Pfam" id="PF03968"/>
    </source>
</evidence>
<evidence type="ECO:0000256" key="3">
    <source>
        <dbReference type="ARBA" id="ARBA00023237"/>
    </source>
</evidence>
<dbReference type="Gene3D" id="2.60.450.10">
    <property type="entry name" value="Lipopolysaccharide (LPS) transport protein A like domain"/>
    <property type="match status" value="1"/>
</dbReference>
<proteinExistence type="inferred from homology"/>
<dbReference type="Pfam" id="PF04453">
    <property type="entry name" value="LptD"/>
    <property type="match status" value="1"/>
</dbReference>
<dbReference type="InterPro" id="IPR007543">
    <property type="entry name" value="LptD_C"/>
</dbReference>
<dbReference type="GO" id="GO:0043165">
    <property type="term" value="P:Gram-negative-bacterium-type cell outer membrane assembly"/>
    <property type="evidence" value="ECO:0007669"/>
    <property type="project" value="UniProtKB-UniRule"/>
</dbReference>
<comment type="subcellular location">
    <subcellularLocation>
        <location evidence="4">Cell outer membrane</location>
    </subcellularLocation>
</comment>
<dbReference type="PANTHER" id="PTHR30189">
    <property type="entry name" value="LPS-ASSEMBLY PROTEIN"/>
    <property type="match status" value="1"/>
</dbReference>
<feature type="chain" id="PRO_5022276562" description="LPS-assembly protein LptD" evidence="4">
    <location>
        <begin position="29"/>
        <end position="796"/>
    </location>
</feature>
<sequence precursor="true">MIMLTRLQKITIFIVKTISLSSIIVANAENLDTITSEDNQKFIDWVEPGSFTTLYGDNIDNLSCGRFIEPNLSIFDSKIDILSSPLNITADSSGNSSENEVLLKGNVQITQGQRLLRADKALLNNKSRKVELEGNITFREPGIVIAGERADISLASSEMTMTKAQYVIHDSSLSGTAMRLTRNSSGNLAIENATYTNCRPHSSGWQLVTSKINISDDENTASVKNAKLKINDTTIFYFPYLKLPTSNKRATGILMPSINMSQTNGLDIAQPFYLNLAPNYDIIFTPRFVEHRGSGFGAKIRHINKWSRNELVGSIIFNDKRTSESHLADTDYVLANDNRYEVAFSHLGAFSENFLSYIDYTGVSDARYIRDLGNFTLDEISLSNLTQTSRLQYKKNNWLYTISTLDFQSLIDSHENHYSVLPAIAAAGEYKLDNSLNILMSHKLSSFHHSDAKSIEGERLDLDYSVSWTKSNHSGYLRPEFLISHRSYELRNISEINSKQKITTPVFSLKGGFSLEKLIAKTTLQTLETDFFYLNSPKKDQHNLHNFDTKERSLSYDLLFENDHFIGGDRISNDERMSIGITSRLIGLDSHDEKVILRVAKSYYPNGMQHSLARQLAQLSTDTNKKTMTAIDLKAKFNENLHVDILSIKSSLASKRSKKSVTFRYNKDGNKIFNLGYRKSNDFQANGFSQSLSDEIEQLDFSLLLPVSEKMNFIGRWYHDLSNNQELEAFAGLEFSSCCWSAAILARRSIDIKYHNDFETIDPKLKNSIILKLELKGIGSTGKKLDRILKQSIFGY</sequence>
<evidence type="ECO:0000256" key="1">
    <source>
        <dbReference type="ARBA" id="ARBA00022729"/>
    </source>
</evidence>
<comment type="caution">
    <text evidence="7">The sequence shown here is derived from an EMBL/GenBank/DDBJ whole genome shotgun (WGS) entry which is preliminary data.</text>
</comment>
<dbReference type="InterPro" id="IPR050218">
    <property type="entry name" value="LptD"/>
</dbReference>
<dbReference type="PANTHER" id="PTHR30189:SF1">
    <property type="entry name" value="LPS-ASSEMBLY PROTEIN LPTD"/>
    <property type="match status" value="1"/>
</dbReference>
<evidence type="ECO:0000259" key="6">
    <source>
        <dbReference type="Pfam" id="PF04453"/>
    </source>
</evidence>
<dbReference type="EMBL" id="SHBO01000005">
    <property type="protein sequence ID" value="RZO08253.1"/>
    <property type="molecule type" value="Genomic_DNA"/>
</dbReference>
<dbReference type="GO" id="GO:1990351">
    <property type="term" value="C:transporter complex"/>
    <property type="evidence" value="ECO:0007669"/>
    <property type="project" value="TreeGrafter"/>
</dbReference>
<feature type="signal peptide" evidence="4">
    <location>
        <begin position="1"/>
        <end position="28"/>
    </location>
</feature>
<keyword evidence="3 4" id="KW-0998">Cell outer membrane</keyword>
<keyword evidence="1 4" id="KW-0732">Signal</keyword>
<accession>A0A520LNT5</accession>
<dbReference type="InterPro" id="IPR020889">
    <property type="entry name" value="LipoPS_assembly_LptD"/>
</dbReference>
<comment type="caution">
    <text evidence="4">Lacks conserved residue(s) required for the propagation of feature annotation.</text>
</comment>
<comment type="function">
    <text evidence="4">Together with LptE, is involved in the assembly of lipopolysaccharide (LPS) at the surface of the outer membrane.</text>
</comment>
<evidence type="ECO:0000313" key="8">
    <source>
        <dbReference type="Proteomes" id="UP000318148"/>
    </source>
</evidence>
<dbReference type="GO" id="GO:0015920">
    <property type="term" value="P:lipopolysaccharide transport"/>
    <property type="evidence" value="ECO:0007669"/>
    <property type="project" value="InterPro"/>
</dbReference>
<comment type="similarity">
    <text evidence="4">Belongs to the LptD family.</text>
</comment>
<keyword evidence="2 4" id="KW-0472">Membrane</keyword>
<dbReference type="Proteomes" id="UP000318148">
    <property type="component" value="Unassembled WGS sequence"/>
</dbReference>
<feature type="domain" description="Organic solvent tolerance-like N-terminal" evidence="5">
    <location>
        <begin position="88"/>
        <end position="183"/>
    </location>
</feature>
<reference evidence="7 8" key="1">
    <citation type="submission" date="2019-02" db="EMBL/GenBank/DDBJ databases">
        <title>Prokaryotic population dynamics and viral predation in marine succession experiment using metagenomics: the confinement effect.</title>
        <authorList>
            <person name="Haro-Moreno J.M."/>
            <person name="Rodriguez-Valera F."/>
            <person name="Lopez-Perez M."/>
        </authorList>
    </citation>
    <scope>NUCLEOTIDE SEQUENCE [LARGE SCALE GENOMIC DNA]</scope>
    <source>
        <strain evidence="7">MED-G169</strain>
    </source>
</reference>
<dbReference type="Pfam" id="PF03968">
    <property type="entry name" value="LptD_N"/>
    <property type="match status" value="1"/>
</dbReference>
<dbReference type="GO" id="GO:0009279">
    <property type="term" value="C:cell outer membrane"/>
    <property type="evidence" value="ECO:0007669"/>
    <property type="project" value="UniProtKB-SubCell"/>
</dbReference>
<comment type="subunit">
    <text evidence="4">Component of the lipopolysaccharide transport and assembly complex. Interacts with LptE and LptA.</text>
</comment>
<gene>
    <name evidence="4" type="primary">lptD</name>
    <name evidence="7" type="ORF">EVB02_00800</name>
</gene>
<evidence type="ECO:0000256" key="2">
    <source>
        <dbReference type="ARBA" id="ARBA00023136"/>
    </source>
</evidence>
<dbReference type="InterPro" id="IPR005653">
    <property type="entry name" value="OstA-like_N"/>
</dbReference>
<dbReference type="HAMAP" id="MF_01411">
    <property type="entry name" value="LPS_assembly_LptD"/>
    <property type="match status" value="1"/>
</dbReference>